<dbReference type="EMBL" id="RBDY01000015">
    <property type="protein sequence ID" value="RKN19607.1"/>
    <property type="molecule type" value="Genomic_DNA"/>
</dbReference>
<dbReference type="OrthoDB" id="9795247at2"/>
<dbReference type="SUPFAM" id="SSF53067">
    <property type="entry name" value="Actin-like ATPase domain"/>
    <property type="match status" value="1"/>
</dbReference>
<dbReference type="AlphaFoldDB" id="A0A3A9WDB4"/>
<gene>
    <name evidence="3" type="ORF">D7318_19885</name>
    <name evidence="2" type="ORF">D7319_18640</name>
</gene>
<dbReference type="PANTHER" id="PTHR18964">
    <property type="entry name" value="ROK (REPRESSOR, ORF, KINASE) FAMILY"/>
    <property type="match status" value="1"/>
</dbReference>
<accession>A0A3A9WDB4</accession>
<dbReference type="RefSeq" id="WP_120698477.1">
    <property type="nucleotide sequence ID" value="NZ_RBDX01000015.1"/>
</dbReference>
<keyword evidence="4" id="KW-1185">Reference proteome</keyword>
<dbReference type="Pfam" id="PF00480">
    <property type="entry name" value="ROK"/>
    <property type="match status" value="1"/>
</dbReference>
<evidence type="ECO:0000313" key="5">
    <source>
        <dbReference type="Proteomes" id="UP000275024"/>
    </source>
</evidence>
<evidence type="ECO:0000313" key="3">
    <source>
        <dbReference type="EMBL" id="RKN19607.1"/>
    </source>
</evidence>
<comment type="caution">
    <text evidence="2">The sequence shown here is derived from an EMBL/GenBank/DDBJ whole genome shotgun (WGS) entry which is preliminary data.</text>
</comment>
<dbReference type="InterPro" id="IPR000600">
    <property type="entry name" value="ROK"/>
</dbReference>
<dbReference type="EMBL" id="RBDX01000015">
    <property type="protein sequence ID" value="RKN07374.1"/>
    <property type="molecule type" value="Genomic_DNA"/>
</dbReference>
<comment type="similarity">
    <text evidence="1">Belongs to the ROK (NagC/XylR) family.</text>
</comment>
<sequence length="320" mass="32075">MNAPTGRLGIDIGGTKVALRAVADGARGRGNDRADAWEDAWEDVFRWPETGDADRDLAALAERVRALRDRWDAPVASVGVAMPGTVDPAGRVVTWPGRPSWTGLDFGASLRALFPAARVAWADDGDLAALAEAHATGCANLVYLGVGTGIGGGIVLGGRPCPGLGRGSSEIGHLIVDRAGPRCGCGRRGCLQAVAAGPATLRRAARLRGTGGEVPFAALREAFAARAPWAVAAVDESCAALGAAIVSLGELLAPDRALVGGGFADGLPGFVAAVADHARGLARPGHPPPPVGPAVLGGLSSLHGAVLLAEDPGPAGPGPA</sequence>
<proteinExistence type="inferred from homology"/>
<evidence type="ECO:0000256" key="1">
    <source>
        <dbReference type="ARBA" id="ARBA00006479"/>
    </source>
</evidence>
<dbReference type="PANTHER" id="PTHR18964:SF149">
    <property type="entry name" value="BIFUNCTIONAL UDP-N-ACETYLGLUCOSAMINE 2-EPIMERASE_N-ACETYLMANNOSAMINE KINASE"/>
    <property type="match status" value="1"/>
</dbReference>
<evidence type="ECO:0000313" key="2">
    <source>
        <dbReference type="EMBL" id="RKN07374.1"/>
    </source>
</evidence>
<dbReference type="Proteomes" id="UP000268652">
    <property type="component" value="Unassembled WGS sequence"/>
</dbReference>
<dbReference type="Proteomes" id="UP000275024">
    <property type="component" value="Unassembled WGS sequence"/>
</dbReference>
<dbReference type="Gene3D" id="3.30.420.40">
    <property type="match status" value="2"/>
</dbReference>
<protein>
    <submittedName>
        <fullName evidence="2">ROK family protein</fullName>
    </submittedName>
</protein>
<organism evidence="2 5">
    <name type="scientific">Streptomyces radicis</name>
    <dbReference type="NCBI Taxonomy" id="1750517"/>
    <lineage>
        <taxon>Bacteria</taxon>
        <taxon>Bacillati</taxon>
        <taxon>Actinomycetota</taxon>
        <taxon>Actinomycetes</taxon>
        <taxon>Kitasatosporales</taxon>
        <taxon>Streptomycetaceae</taxon>
        <taxon>Streptomyces</taxon>
    </lineage>
</organism>
<name>A0A3A9WDB4_9ACTN</name>
<reference evidence="4 5" key="1">
    <citation type="submission" date="2018-09" db="EMBL/GenBank/DDBJ databases">
        <title>Streptomyces sp. nov. DS1-2, an endophytic actinomycete isolated from roots of Dendrobium scabrilingue.</title>
        <authorList>
            <person name="Kuncharoen N."/>
            <person name="Kudo T."/>
            <person name="Ohkuma M."/>
            <person name="Yuki M."/>
            <person name="Tanasupawat S."/>
        </authorList>
    </citation>
    <scope>NUCLEOTIDE SEQUENCE [LARGE SCALE GENOMIC DNA]</scope>
    <source>
        <strain evidence="2 5">AZ1-7</strain>
        <strain evidence="3 4">DS1-2</strain>
    </source>
</reference>
<evidence type="ECO:0000313" key="4">
    <source>
        <dbReference type="Proteomes" id="UP000268652"/>
    </source>
</evidence>
<dbReference type="InterPro" id="IPR043129">
    <property type="entry name" value="ATPase_NBD"/>
</dbReference>